<feature type="region of interest" description="Disordered" evidence="1">
    <location>
        <begin position="1"/>
        <end position="22"/>
    </location>
</feature>
<reference evidence="3" key="1">
    <citation type="submission" date="2020-02" db="EMBL/GenBank/DDBJ databases">
        <authorList>
            <person name="Palmer J.M."/>
        </authorList>
    </citation>
    <scope>NUCLEOTIDE SEQUENCE</scope>
    <source>
        <strain evidence="3">EPUS1.4</strain>
        <tissue evidence="3">Thallus</tissue>
    </source>
</reference>
<protein>
    <recommendedName>
        <fullName evidence="2">F-box domain-containing protein</fullName>
    </recommendedName>
</protein>
<dbReference type="SUPFAM" id="SSF81383">
    <property type="entry name" value="F-box domain"/>
    <property type="match status" value="1"/>
</dbReference>
<feature type="domain" description="F-box" evidence="2">
    <location>
        <begin position="75"/>
        <end position="121"/>
    </location>
</feature>
<comment type="caution">
    <text evidence="3">The sequence shown here is derived from an EMBL/GenBank/DDBJ whole genome shotgun (WGS) entry which is preliminary data.</text>
</comment>
<accession>A0A8H7AP34</accession>
<feature type="compositionally biased region" description="Basic and acidic residues" evidence="1">
    <location>
        <begin position="536"/>
        <end position="545"/>
    </location>
</feature>
<evidence type="ECO:0000256" key="1">
    <source>
        <dbReference type="SAM" id="MobiDB-lite"/>
    </source>
</evidence>
<proteinExistence type="predicted"/>
<feature type="compositionally biased region" description="Basic and acidic residues" evidence="1">
    <location>
        <begin position="1"/>
        <end position="10"/>
    </location>
</feature>
<gene>
    <name evidence="3" type="ORF">GJ744_006243</name>
</gene>
<organism evidence="3 4">
    <name type="scientific">Endocarpon pusillum</name>
    <dbReference type="NCBI Taxonomy" id="364733"/>
    <lineage>
        <taxon>Eukaryota</taxon>
        <taxon>Fungi</taxon>
        <taxon>Dikarya</taxon>
        <taxon>Ascomycota</taxon>
        <taxon>Pezizomycotina</taxon>
        <taxon>Eurotiomycetes</taxon>
        <taxon>Chaetothyriomycetidae</taxon>
        <taxon>Verrucariales</taxon>
        <taxon>Verrucariaceae</taxon>
        <taxon>Endocarpon</taxon>
    </lineage>
</organism>
<dbReference type="InterPro" id="IPR001810">
    <property type="entry name" value="F-box_dom"/>
</dbReference>
<dbReference type="Proteomes" id="UP000606974">
    <property type="component" value="Unassembled WGS sequence"/>
</dbReference>
<feature type="region of interest" description="Disordered" evidence="1">
    <location>
        <begin position="520"/>
        <end position="551"/>
    </location>
</feature>
<sequence length="551" mass="62412">MSPKSPRDSASRAPNPTPHANDGIFQVAVSYSHGHFPEGQFFQENENTFLTAVDVSEYSQSPQSPNLLTRTETPLNSFERLPCELTTLIMEYLDISSLVAMALVNLGIRKLVQELPAVKKIQQNVYAARAVNRMCTSGTAKFFSLPFFMVKFTSWTCTLCQRREFAVVFCLLSCRRLCRSCYGLSNFCPPLPVTMAMECFQLDHEEITYSIGSALMPIPPSAQRESCCGQLRRPGWYPRVEVVSITAASKIARSKYNIGGDLDYLHVLVSAYLREHNIDPDPNSLRDIQLWGTRFPGLLQAIRTSWSLLGVNPNIQSNLLFTTLPYLHPRKTPLKIESGIWCVGCHRDLAVNCALNPVGARDYGGHAVHVREAFPNHVSTCHTAHQIKNGIFLRLSEEHKLTRVLFLKRMEYWPKGYRCPSEVVSLYHRRPGDKNWTATKFREWHAESLRRIVELGERDRRCRVQSADVIPYFDEKCRSSSEISTSHTVCKLTVRADNLQHLGVPKEKALVPGLWEVREKNEAVDESDEESVASKQNEDDSKGSDDSDEEL</sequence>
<dbReference type="PROSITE" id="PS50181">
    <property type="entry name" value="FBOX"/>
    <property type="match status" value="1"/>
</dbReference>
<name>A0A8H7AP34_9EURO</name>
<evidence type="ECO:0000259" key="2">
    <source>
        <dbReference type="PROSITE" id="PS50181"/>
    </source>
</evidence>
<evidence type="ECO:0000313" key="3">
    <source>
        <dbReference type="EMBL" id="KAF7510631.1"/>
    </source>
</evidence>
<dbReference type="EMBL" id="JAACFV010000028">
    <property type="protein sequence ID" value="KAF7510631.1"/>
    <property type="molecule type" value="Genomic_DNA"/>
</dbReference>
<dbReference type="InterPro" id="IPR036047">
    <property type="entry name" value="F-box-like_dom_sf"/>
</dbReference>
<dbReference type="AlphaFoldDB" id="A0A8H7AP34"/>
<evidence type="ECO:0000313" key="4">
    <source>
        <dbReference type="Proteomes" id="UP000606974"/>
    </source>
</evidence>
<keyword evidence="4" id="KW-1185">Reference proteome</keyword>
<dbReference type="OrthoDB" id="10346147at2759"/>